<sequence>MCTLLVFRHVHPEWPLLLAANRDERHDRPAEGPQVLVPSPRVIGGRDLERLGTWMGVTEHGFFVGLTNQRGSANLMRSPYTRGEVVLNALRAGSQEGVEDYLAGLDARRFRPFNLLYGDARRLRVAYARPDAERVHLEDVPPGVHVLSNDVLDSPALPKVPRARALAERLAHQPWPELAGSLQALLADHVLPEHGPDLLPEEGDQPELKEFVRQCQALCIHTPGYGTRSSAILALTPGRVAHYLASDVAPCQGAFRDVTALVSSPPPGTSRRPTS</sequence>
<dbReference type="InterPro" id="IPR008551">
    <property type="entry name" value="TANGO2"/>
</dbReference>
<dbReference type="Proteomes" id="UP000182229">
    <property type="component" value="Unassembled WGS sequence"/>
</dbReference>
<dbReference type="PANTHER" id="PTHR17985:SF8">
    <property type="entry name" value="TRANSPORT AND GOLGI ORGANIZATION PROTEIN 2 HOMOLOG"/>
    <property type="match status" value="1"/>
</dbReference>
<evidence type="ECO:0008006" key="3">
    <source>
        <dbReference type="Google" id="ProtNLM"/>
    </source>
</evidence>
<dbReference type="AlphaFoldDB" id="A0A1L9BCC0"/>
<reference evidence="1 2" key="2">
    <citation type="submission" date="2016-12" db="EMBL/GenBank/DDBJ databases">
        <title>Draft Genome Sequence of Cystobacter ferrugineus Strain Cbfe23.</title>
        <authorList>
            <person name="Akbar S."/>
            <person name="Dowd S.E."/>
            <person name="Stevens D.C."/>
        </authorList>
    </citation>
    <scope>NUCLEOTIDE SEQUENCE [LARGE SCALE GENOMIC DNA]</scope>
    <source>
        <strain evidence="1 2">Cbfe23</strain>
    </source>
</reference>
<dbReference type="Pfam" id="PF05742">
    <property type="entry name" value="TANGO2"/>
    <property type="match status" value="1"/>
</dbReference>
<organism evidence="1 2">
    <name type="scientific">Cystobacter ferrugineus</name>
    <dbReference type="NCBI Taxonomy" id="83449"/>
    <lineage>
        <taxon>Bacteria</taxon>
        <taxon>Pseudomonadati</taxon>
        <taxon>Myxococcota</taxon>
        <taxon>Myxococcia</taxon>
        <taxon>Myxococcales</taxon>
        <taxon>Cystobacterineae</taxon>
        <taxon>Archangiaceae</taxon>
        <taxon>Cystobacter</taxon>
    </lineage>
</organism>
<dbReference type="STRING" id="83449.BON30_12585"/>
<dbReference type="Gene3D" id="3.60.60.10">
    <property type="entry name" value="Penicillin V Acylase, Chain A"/>
    <property type="match status" value="1"/>
</dbReference>
<accession>A0A1L9BCC0</accession>
<name>A0A1L9BCC0_9BACT</name>
<comment type="caution">
    <text evidence="1">The sequence shown here is derived from an EMBL/GenBank/DDBJ whole genome shotgun (WGS) entry which is preliminary data.</text>
</comment>
<dbReference type="OrthoDB" id="4380123at2"/>
<dbReference type="EMBL" id="MPIN01000003">
    <property type="protein sequence ID" value="OJH39917.1"/>
    <property type="molecule type" value="Genomic_DNA"/>
</dbReference>
<evidence type="ECO:0000313" key="2">
    <source>
        <dbReference type="Proteomes" id="UP000182229"/>
    </source>
</evidence>
<evidence type="ECO:0000313" key="1">
    <source>
        <dbReference type="EMBL" id="OJH39917.1"/>
    </source>
</evidence>
<reference evidence="2" key="1">
    <citation type="submission" date="2016-11" db="EMBL/GenBank/DDBJ databases">
        <authorList>
            <person name="Shukria A."/>
            <person name="Stevens D.C."/>
        </authorList>
    </citation>
    <scope>NUCLEOTIDE SEQUENCE [LARGE SCALE GENOMIC DNA]</scope>
    <source>
        <strain evidence="2">Cbfe23</strain>
    </source>
</reference>
<dbReference type="RefSeq" id="WP_071898548.1">
    <property type="nucleotide sequence ID" value="NZ_MPIN01000003.1"/>
</dbReference>
<gene>
    <name evidence="1" type="ORF">BON30_12585</name>
</gene>
<keyword evidence="2" id="KW-1185">Reference proteome</keyword>
<dbReference type="PANTHER" id="PTHR17985">
    <property type="entry name" value="SER/THR-RICH PROTEIN T10 IN DGCR REGION"/>
    <property type="match status" value="1"/>
</dbReference>
<proteinExistence type="predicted"/>
<protein>
    <recommendedName>
        <fullName evidence="3">NRDE family protein</fullName>
    </recommendedName>
</protein>